<feature type="compositionally biased region" description="Pro residues" evidence="1">
    <location>
        <begin position="1"/>
        <end position="16"/>
    </location>
</feature>
<dbReference type="Gene3D" id="3.30.70.1070">
    <property type="entry name" value="Sporulation related repeat"/>
    <property type="match status" value="1"/>
</dbReference>
<dbReference type="PROSITE" id="PS51724">
    <property type="entry name" value="SPOR"/>
    <property type="match status" value="1"/>
</dbReference>
<sequence length="112" mass="11506">TLPRGMPVPPPQPQTLPTPVAAPAAPAASQGGGNRWSVQVGAFASENLARTTANQARDTVATMGTRASVTPVRQGNATLYRARVTGLTRQAADQACSRLRTRGACTVVAPDA</sequence>
<dbReference type="AlphaFoldDB" id="A0A9X9WVL5"/>
<dbReference type="InterPro" id="IPR007730">
    <property type="entry name" value="SPOR-like_dom"/>
</dbReference>
<dbReference type="EMBL" id="JAAEDM010000016">
    <property type="protein sequence ID" value="MBR0671194.1"/>
    <property type="molecule type" value="Genomic_DNA"/>
</dbReference>
<reference evidence="3" key="2">
    <citation type="journal article" date="2021" name="Syst. Appl. Microbiol.">
        <title>Roseomonas hellenica sp. nov., isolated from roots of wild-growing Alkanna tinctoria.</title>
        <authorList>
            <person name="Rat A."/>
            <person name="Naranjo H.D."/>
            <person name="Lebbe L."/>
            <person name="Cnockaert M."/>
            <person name="Krigas N."/>
            <person name="Grigoriadou K."/>
            <person name="Maloupa E."/>
            <person name="Willems A."/>
        </authorList>
    </citation>
    <scope>NUCLEOTIDE SEQUENCE</scope>
    <source>
        <strain evidence="3">LMG 31231</strain>
    </source>
</reference>
<comment type="caution">
    <text evidence="3">The sequence shown here is derived from an EMBL/GenBank/DDBJ whole genome shotgun (WGS) entry which is preliminary data.</text>
</comment>
<feature type="domain" description="SPOR" evidence="2">
    <location>
        <begin position="30"/>
        <end position="112"/>
    </location>
</feature>
<dbReference type="RefSeq" id="WP_211861572.1">
    <property type="nucleotide sequence ID" value="NZ_JAAEDM010000016.1"/>
</dbReference>
<feature type="compositionally biased region" description="Low complexity" evidence="1">
    <location>
        <begin position="17"/>
        <end position="28"/>
    </location>
</feature>
<keyword evidence="4" id="KW-1185">Reference proteome</keyword>
<organism evidence="3 4">
    <name type="scientific">Neoroseomonas soli</name>
    <dbReference type="NCBI Taxonomy" id="1081025"/>
    <lineage>
        <taxon>Bacteria</taxon>
        <taxon>Pseudomonadati</taxon>
        <taxon>Pseudomonadota</taxon>
        <taxon>Alphaproteobacteria</taxon>
        <taxon>Acetobacterales</taxon>
        <taxon>Acetobacteraceae</taxon>
        <taxon>Neoroseomonas</taxon>
    </lineage>
</organism>
<evidence type="ECO:0000313" key="3">
    <source>
        <dbReference type="EMBL" id="MBR0671194.1"/>
    </source>
</evidence>
<dbReference type="SUPFAM" id="SSF110997">
    <property type="entry name" value="Sporulation related repeat"/>
    <property type="match status" value="1"/>
</dbReference>
<evidence type="ECO:0000256" key="1">
    <source>
        <dbReference type="SAM" id="MobiDB-lite"/>
    </source>
</evidence>
<feature type="non-terminal residue" evidence="3">
    <location>
        <position position="1"/>
    </location>
</feature>
<dbReference type="GO" id="GO:0042834">
    <property type="term" value="F:peptidoglycan binding"/>
    <property type="evidence" value="ECO:0007669"/>
    <property type="project" value="InterPro"/>
</dbReference>
<name>A0A9X9WVL5_9PROT</name>
<protein>
    <submittedName>
        <fullName evidence="3">SPOR domain-containing protein</fullName>
    </submittedName>
</protein>
<evidence type="ECO:0000259" key="2">
    <source>
        <dbReference type="PROSITE" id="PS51724"/>
    </source>
</evidence>
<accession>A0A9X9WVL5</accession>
<feature type="region of interest" description="Disordered" evidence="1">
    <location>
        <begin position="1"/>
        <end position="34"/>
    </location>
</feature>
<dbReference type="Pfam" id="PF05036">
    <property type="entry name" value="SPOR"/>
    <property type="match status" value="1"/>
</dbReference>
<gene>
    <name evidence="3" type="ORF">GXW76_08420</name>
</gene>
<dbReference type="InterPro" id="IPR036680">
    <property type="entry name" value="SPOR-like_sf"/>
</dbReference>
<reference evidence="3" key="1">
    <citation type="submission" date="2020-01" db="EMBL/GenBank/DDBJ databases">
        <authorList>
            <person name="Rat A."/>
        </authorList>
    </citation>
    <scope>NUCLEOTIDE SEQUENCE</scope>
    <source>
        <strain evidence="3">LMG 31231</strain>
    </source>
</reference>
<dbReference type="Proteomes" id="UP001138751">
    <property type="component" value="Unassembled WGS sequence"/>
</dbReference>
<evidence type="ECO:0000313" key="4">
    <source>
        <dbReference type="Proteomes" id="UP001138751"/>
    </source>
</evidence>
<proteinExistence type="predicted"/>